<gene>
    <name evidence="6" type="primary">pimB_1</name>
    <name evidence="6" type="ORF">PEV8663_00096</name>
</gene>
<dbReference type="EMBL" id="FXYH01000001">
    <property type="protein sequence ID" value="SMX32734.1"/>
    <property type="molecule type" value="Genomic_DNA"/>
</dbReference>
<accession>A0A238JRA0</accession>
<dbReference type="PANTHER" id="PTHR12526">
    <property type="entry name" value="GLYCOSYLTRANSFERASE"/>
    <property type="match status" value="1"/>
</dbReference>
<evidence type="ECO:0000256" key="1">
    <source>
        <dbReference type="ARBA" id="ARBA00009481"/>
    </source>
</evidence>
<dbReference type="PANTHER" id="PTHR12526:SF640">
    <property type="entry name" value="COLANIC ACID BIOSYNTHESIS GLYCOSYLTRANSFERASE WCAL-RELATED"/>
    <property type="match status" value="1"/>
</dbReference>
<protein>
    <submittedName>
        <fullName evidence="6">GDP-mannose-dependent alpha-(1-6)-phosphatidylinositol monomannoside mannosyltransferase</fullName>
        <ecNumber evidence="6">2.4.1.57</ecNumber>
    </submittedName>
</protein>
<dbReference type="InterPro" id="IPR028098">
    <property type="entry name" value="Glyco_trans_4-like_N"/>
</dbReference>
<feature type="domain" description="Glycosyl transferase family 1" evidence="4">
    <location>
        <begin position="191"/>
        <end position="356"/>
    </location>
</feature>
<dbReference type="SUPFAM" id="SSF53756">
    <property type="entry name" value="UDP-Glycosyltransferase/glycogen phosphorylase"/>
    <property type="match status" value="1"/>
</dbReference>
<dbReference type="Gene3D" id="3.40.50.2000">
    <property type="entry name" value="Glycogen Phosphorylase B"/>
    <property type="match status" value="2"/>
</dbReference>
<dbReference type="GO" id="GO:0016757">
    <property type="term" value="F:glycosyltransferase activity"/>
    <property type="evidence" value="ECO:0007669"/>
    <property type="project" value="UniProtKB-KW"/>
</dbReference>
<evidence type="ECO:0000259" key="4">
    <source>
        <dbReference type="Pfam" id="PF00534"/>
    </source>
</evidence>
<evidence type="ECO:0000256" key="2">
    <source>
        <dbReference type="ARBA" id="ARBA00022676"/>
    </source>
</evidence>
<name>A0A238JRA0_9RHOB</name>
<dbReference type="Pfam" id="PF00534">
    <property type="entry name" value="Glycos_transf_1"/>
    <property type="match status" value="1"/>
</dbReference>
<evidence type="ECO:0000256" key="3">
    <source>
        <dbReference type="ARBA" id="ARBA00022679"/>
    </source>
</evidence>
<evidence type="ECO:0000313" key="7">
    <source>
        <dbReference type="Proteomes" id="UP000220836"/>
    </source>
</evidence>
<reference evidence="6 7" key="1">
    <citation type="submission" date="2017-05" db="EMBL/GenBank/DDBJ databases">
        <authorList>
            <person name="Song R."/>
            <person name="Chenine A.L."/>
            <person name="Ruprecht R.M."/>
        </authorList>
    </citation>
    <scope>NUCLEOTIDE SEQUENCE [LARGE SCALE GENOMIC DNA]</scope>
    <source>
        <strain evidence="6 7">CECT 8663</strain>
    </source>
</reference>
<organism evidence="6 7">
    <name type="scientific">Pelagimonas varians</name>
    <dbReference type="NCBI Taxonomy" id="696760"/>
    <lineage>
        <taxon>Bacteria</taxon>
        <taxon>Pseudomonadati</taxon>
        <taxon>Pseudomonadota</taxon>
        <taxon>Alphaproteobacteria</taxon>
        <taxon>Rhodobacterales</taxon>
        <taxon>Roseobacteraceae</taxon>
        <taxon>Pelagimonas</taxon>
    </lineage>
</organism>
<keyword evidence="7" id="KW-1185">Reference proteome</keyword>
<dbReference type="AlphaFoldDB" id="A0A238JRA0"/>
<sequence length="382" mass="42008">MKACIVVGTYYSPGQTFVNRHIEHLFGGNTLVISDDINDLRPVDARFLNRSDVTPTAVDKLFAPFQKAYSHISQGTKRVPYGPDRSRVISFLKLHKPDVILSEFGPQGVSMAKVAQDMGIPMFCYFRGSDASSRVRHKHVQRAYRLMMPRLRGIFAVSQFLIDNMAAHGVVHPQSVVIPSGVDIRRFFPETKVPNSCLAVGRFVEKKAPLLTIKAFAEALKHHPDASLTMIGDGDLLEPSRALVAELGIGDSVDLPGALPHDDVRKKLVQTEFFLQHSITANNGNTEGLPTAIQEAMAAGSITVTTRHAGIPEALDQGETGFMVEEHDAIAYNAAVLQAMSMSVENKREMAQKARQVAVERFDNAQLLIKLEQEITRAIAAK</sequence>
<feature type="domain" description="Glycosyltransferase subfamily 4-like N-terminal" evidence="5">
    <location>
        <begin position="83"/>
        <end position="186"/>
    </location>
</feature>
<evidence type="ECO:0000313" key="6">
    <source>
        <dbReference type="EMBL" id="SMX32734.1"/>
    </source>
</evidence>
<dbReference type="Pfam" id="PF13439">
    <property type="entry name" value="Glyco_transf_4"/>
    <property type="match status" value="1"/>
</dbReference>
<dbReference type="RefSeq" id="WP_097802663.1">
    <property type="nucleotide sequence ID" value="NZ_FXYH01000001.1"/>
</dbReference>
<evidence type="ECO:0000259" key="5">
    <source>
        <dbReference type="Pfam" id="PF13439"/>
    </source>
</evidence>
<dbReference type="OrthoDB" id="9790710at2"/>
<keyword evidence="3 6" id="KW-0808">Transferase</keyword>
<keyword evidence="2 6" id="KW-0328">Glycosyltransferase</keyword>
<proteinExistence type="inferred from homology"/>
<dbReference type="Proteomes" id="UP000220836">
    <property type="component" value="Unassembled WGS sequence"/>
</dbReference>
<dbReference type="InterPro" id="IPR001296">
    <property type="entry name" value="Glyco_trans_1"/>
</dbReference>
<dbReference type="EC" id="2.4.1.57" evidence="6"/>
<comment type="similarity">
    <text evidence="1">Belongs to the glycosyltransferase group 1 family. Glycosyltransferase 4 subfamily.</text>
</comment>